<proteinExistence type="predicted"/>
<evidence type="ECO:0000313" key="1">
    <source>
        <dbReference type="EMBL" id="WAL64603.1"/>
    </source>
</evidence>
<organism evidence="1 2">
    <name type="scientific">Amycolatopsis cynarae</name>
    <dbReference type="NCBI Taxonomy" id="2995223"/>
    <lineage>
        <taxon>Bacteria</taxon>
        <taxon>Bacillati</taxon>
        <taxon>Actinomycetota</taxon>
        <taxon>Actinomycetes</taxon>
        <taxon>Pseudonocardiales</taxon>
        <taxon>Pseudonocardiaceae</taxon>
        <taxon>Amycolatopsis</taxon>
    </lineage>
</organism>
<dbReference type="Pfam" id="PF18944">
    <property type="entry name" value="DUF5691"/>
    <property type="match status" value="1"/>
</dbReference>
<reference evidence="1" key="1">
    <citation type="submission" date="2022-11" db="EMBL/GenBank/DDBJ databases">
        <authorList>
            <person name="Mo P."/>
        </authorList>
    </citation>
    <scope>NUCLEOTIDE SEQUENCE</scope>
    <source>
        <strain evidence="1">HUAS 11-8</strain>
    </source>
</reference>
<keyword evidence="2" id="KW-1185">Reference proteome</keyword>
<dbReference type="RefSeq" id="WP_268754824.1">
    <property type="nucleotide sequence ID" value="NZ_CP113836.1"/>
</dbReference>
<evidence type="ECO:0000313" key="2">
    <source>
        <dbReference type="Proteomes" id="UP001163203"/>
    </source>
</evidence>
<dbReference type="EMBL" id="CP113836">
    <property type="protein sequence ID" value="WAL64603.1"/>
    <property type="molecule type" value="Genomic_DNA"/>
</dbReference>
<sequence>MTGWEGLVSAALLGTRRRPAELAALPAAVGKLARGEDPARELLSAAAALTVYRRAGAVPLPAVAPPAPAPADERPLAGPAAVRRLDRLLAGEQGEVLPEWLRAVAARGLRVPPERLPALAGLARSRPSLRDAAAAASGPRGPWLAALVPEWAFLAGADTGPDVWRLGAPAARRTWLAELRRSDPAAAREALARVWAAEPAARRAEFLAVLADGLSPADEDFLESALDDRAVDVRRLAADLLARLPGSRLAARMAERAAALVTVEGDALRLSLPGECDGPMLRDGVRAEAPRATGRRAWWFRQIVAATPLSFWSAFASGPDELLRRPLAGAAVAEPFRAGLAEAAGRQRDQEWARALLAAKPPVPSKAVPELIAVLPRGEWAAALAGLWDRRAGDALNAAVCGLPAPWPAEVGDLVLGRLTAHAADETLGVLAGQAARAVGAGSLTHPGIPRPPEKAAPWFPRLITTLRFRREMYEELS</sequence>
<accession>A0ABY7B007</accession>
<protein>
    <submittedName>
        <fullName evidence="1">DUF5691 domain-containing protein</fullName>
    </submittedName>
</protein>
<name>A0ABY7B007_9PSEU</name>
<gene>
    <name evidence="1" type="ORF">ORV05_27095</name>
</gene>
<dbReference type="InterPro" id="IPR043746">
    <property type="entry name" value="DUF5691"/>
</dbReference>
<dbReference type="Proteomes" id="UP001163203">
    <property type="component" value="Chromosome"/>
</dbReference>